<dbReference type="Pfam" id="PF07912">
    <property type="entry name" value="ERp29_N"/>
    <property type="match status" value="1"/>
</dbReference>
<dbReference type="Gene3D" id="3.40.30.10">
    <property type="entry name" value="Glutaredoxin"/>
    <property type="match status" value="1"/>
</dbReference>
<proteinExistence type="predicted"/>
<feature type="domain" description="Endoplasmic reticulum resident protein 29 C-terminal" evidence="4">
    <location>
        <begin position="150"/>
        <end position="243"/>
    </location>
</feature>
<dbReference type="InterPro" id="IPR011679">
    <property type="entry name" value="ERp29_C"/>
</dbReference>
<dbReference type="InterPro" id="IPR036249">
    <property type="entry name" value="Thioredoxin-like_sf"/>
</dbReference>
<dbReference type="FunFam" id="1.20.1150.12:FF:000001">
    <property type="entry name" value="Endoplasmic reticulum resident protein 29"/>
    <property type="match status" value="1"/>
</dbReference>
<protein>
    <recommendedName>
        <fullName evidence="1">Endoplasmic reticulum resident protein 29</fullName>
    </recommendedName>
</protein>
<dbReference type="Proteomes" id="UP001186944">
    <property type="component" value="Unassembled WGS sequence"/>
</dbReference>
<dbReference type="PANTHER" id="PTHR12211">
    <property type="entry name" value="ENDOPLASMIC RETICULUM PROTEIN ERP29"/>
    <property type="match status" value="1"/>
</dbReference>
<evidence type="ECO:0000256" key="3">
    <source>
        <dbReference type="SAM" id="SignalP"/>
    </source>
</evidence>
<dbReference type="EMBL" id="VSWD01000013">
    <property type="protein sequence ID" value="KAK3084535.1"/>
    <property type="molecule type" value="Genomic_DNA"/>
</dbReference>
<evidence type="ECO:0000256" key="2">
    <source>
        <dbReference type="ARBA" id="ARBA00022824"/>
    </source>
</evidence>
<feature type="chain" id="PRO_5041695227" description="Endoplasmic reticulum resident protein 29" evidence="3">
    <location>
        <begin position="25"/>
        <end position="251"/>
    </location>
</feature>
<evidence type="ECO:0000313" key="6">
    <source>
        <dbReference type="EMBL" id="KAK3084535.1"/>
    </source>
</evidence>
<dbReference type="AlphaFoldDB" id="A0AA88XFT8"/>
<dbReference type="GO" id="GO:0005788">
    <property type="term" value="C:endoplasmic reticulum lumen"/>
    <property type="evidence" value="ECO:0007669"/>
    <property type="project" value="InterPro"/>
</dbReference>
<dbReference type="SUPFAM" id="SSF52833">
    <property type="entry name" value="Thioredoxin-like"/>
    <property type="match status" value="1"/>
</dbReference>
<feature type="signal peptide" evidence="3">
    <location>
        <begin position="1"/>
        <end position="24"/>
    </location>
</feature>
<evidence type="ECO:0000259" key="5">
    <source>
        <dbReference type="Pfam" id="PF07912"/>
    </source>
</evidence>
<dbReference type="GO" id="GO:0009306">
    <property type="term" value="P:protein secretion"/>
    <property type="evidence" value="ECO:0007669"/>
    <property type="project" value="InterPro"/>
</dbReference>
<dbReference type="Pfam" id="PF07749">
    <property type="entry name" value="ERp29"/>
    <property type="match status" value="1"/>
</dbReference>
<organism evidence="6 7">
    <name type="scientific">Pinctada imbricata</name>
    <name type="common">Atlantic pearl-oyster</name>
    <name type="synonym">Pinctada martensii</name>
    <dbReference type="NCBI Taxonomy" id="66713"/>
    <lineage>
        <taxon>Eukaryota</taxon>
        <taxon>Metazoa</taxon>
        <taxon>Spiralia</taxon>
        <taxon>Lophotrochozoa</taxon>
        <taxon>Mollusca</taxon>
        <taxon>Bivalvia</taxon>
        <taxon>Autobranchia</taxon>
        <taxon>Pteriomorphia</taxon>
        <taxon>Pterioida</taxon>
        <taxon>Pterioidea</taxon>
        <taxon>Pteriidae</taxon>
        <taxon>Pinctada</taxon>
    </lineage>
</organism>
<dbReference type="Gene3D" id="1.20.1150.12">
    <property type="entry name" value="Endoplasmic reticulum resident protein 29, C-terminal domain"/>
    <property type="match status" value="1"/>
</dbReference>
<evidence type="ECO:0000256" key="1">
    <source>
        <dbReference type="ARBA" id="ARBA00014173"/>
    </source>
</evidence>
<accession>A0AA88XFT8</accession>
<dbReference type="InterPro" id="IPR036356">
    <property type="entry name" value="ERp29_C_sf"/>
</dbReference>
<dbReference type="FunFam" id="3.40.30.10:FF:000133">
    <property type="entry name" value="Endoplasmic reticulum resident protein 29"/>
    <property type="match status" value="1"/>
</dbReference>
<dbReference type="InterPro" id="IPR016855">
    <property type="entry name" value="ERp29"/>
</dbReference>
<dbReference type="CDD" id="cd00238">
    <property type="entry name" value="ERp29c"/>
    <property type="match status" value="1"/>
</dbReference>
<sequence length="251" mass="28006">MAIKIAAPALGLFFIFVVLKETHADAVKGSLLLNSGIFDKVVGKFKAVLVKFDETYAYGEKQDAFKEVSEATLSNPDIICGEVQVADYGEKENADLAEKYGVKKEDYPVYKLFLAGSEVPVTYSGDFKKSGDIKKFLMKESGLWLGLPACLEKYDKLISDFYKASDADKTKVIAQAEAEIASLKSDSEKSSADVYIKTMKKVVEKGANFVQSEIKRVEKLRDGKVSDKKKEQLNDRLNILTSFEMRFKDEL</sequence>
<gene>
    <name evidence="6" type="ORF">FSP39_014883</name>
</gene>
<comment type="caution">
    <text evidence="6">The sequence shown here is derived from an EMBL/GenBank/DDBJ whole genome shotgun (WGS) entry which is preliminary data.</text>
</comment>
<dbReference type="InterPro" id="IPR012883">
    <property type="entry name" value="ERp29_N"/>
</dbReference>
<feature type="domain" description="ERp29 N-terminal" evidence="5">
    <location>
        <begin position="27"/>
        <end position="148"/>
    </location>
</feature>
<name>A0AA88XFT8_PINIB</name>
<evidence type="ECO:0000313" key="7">
    <source>
        <dbReference type="Proteomes" id="UP001186944"/>
    </source>
</evidence>
<dbReference type="PANTHER" id="PTHR12211:SF0">
    <property type="entry name" value="ENDOPLASMIC RETICULUM RESIDENT PROTEIN 29"/>
    <property type="match status" value="1"/>
</dbReference>
<dbReference type="SUPFAM" id="SSF47933">
    <property type="entry name" value="ERP29 C domain-like"/>
    <property type="match status" value="1"/>
</dbReference>
<keyword evidence="7" id="KW-1185">Reference proteome</keyword>
<keyword evidence="2" id="KW-0256">Endoplasmic reticulum</keyword>
<reference evidence="6" key="1">
    <citation type="submission" date="2019-08" db="EMBL/GenBank/DDBJ databases">
        <title>The improved chromosome-level genome for the pearl oyster Pinctada fucata martensii using PacBio sequencing and Hi-C.</title>
        <authorList>
            <person name="Zheng Z."/>
        </authorList>
    </citation>
    <scope>NUCLEOTIDE SEQUENCE</scope>
    <source>
        <strain evidence="6">ZZ-2019</strain>
        <tissue evidence="6">Adductor muscle</tissue>
    </source>
</reference>
<evidence type="ECO:0000259" key="4">
    <source>
        <dbReference type="Pfam" id="PF07749"/>
    </source>
</evidence>
<keyword evidence="3" id="KW-0732">Signal</keyword>